<name>A0A401U5Q2_9BACT</name>
<evidence type="ECO:0000259" key="6">
    <source>
        <dbReference type="PROSITE" id="PS51332"/>
    </source>
</evidence>
<dbReference type="AlphaFoldDB" id="A0A401U5Q2"/>
<dbReference type="OrthoDB" id="9800334at2"/>
<dbReference type="SMART" id="SM00422">
    <property type="entry name" value="HTH_MERR"/>
    <property type="match status" value="1"/>
</dbReference>
<dbReference type="CDD" id="cd02065">
    <property type="entry name" value="B12-binding_like"/>
    <property type="match status" value="1"/>
</dbReference>
<evidence type="ECO:0000313" key="8">
    <source>
        <dbReference type="Proteomes" id="UP000288227"/>
    </source>
</evidence>
<dbReference type="SUPFAM" id="SSF52242">
    <property type="entry name" value="Cobalamin (vitamin B12)-binding domain"/>
    <property type="match status" value="1"/>
</dbReference>
<dbReference type="RefSeq" id="WP_127120848.1">
    <property type="nucleotide sequence ID" value="NZ_BHXQ01000001.1"/>
</dbReference>
<dbReference type="Proteomes" id="UP000288227">
    <property type="component" value="Unassembled WGS sequence"/>
</dbReference>
<dbReference type="InterPro" id="IPR036724">
    <property type="entry name" value="Cobalamin-bd_sf"/>
</dbReference>
<dbReference type="Pfam" id="PF13411">
    <property type="entry name" value="MerR_1"/>
    <property type="match status" value="1"/>
</dbReference>
<dbReference type="EMBL" id="BHXQ01000001">
    <property type="protein sequence ID" value="GCC50199.1"/>
    <property type="molecule type" value="Genomic_DNA"/>
</dbReference>
<dbReference type="Gene3D" id="3.40.50.280">
    <property type="entry name" value="Cobalamin-binding domain"/>
    <property type="match status" value="1"/>
</dbReference>
<keyword evidence="3 7" id="KW-0238">DNA-binding</keyword>
<dbReference type="GO" id="GO:0003677">
    <property type="term" value="F:DNA binding"/>
    <property type="evidence" value="ECO:0007669"/>
    <property type="project" value="UniProtKB-KW"/>
</dbReference>
<keyword evidence="8" id="KW-1185">Reference proteome</keyword>
<dbReference type="GO" id="GO:0046872">
    <property type="term" value="F:metal ion binding"/>
    <property type="evidence" value="ECO:0007669"/>
    <property type="project" value="InterPro"/>
</dbReference>
<dbReference type="Gene3D" id="1.10.1240.10">
    <property type="entry name" value="Methionine synthase domain"/>
    <property type="match status" value="1"/>
</dbReference>
<reference evidence="7 8" key="1">
    <citation type="submission" date="2018-11" db="EMBL/GenBank/DDBJ databases">
        <title>Chryseotalea sanarue gen. nov., sp., nov., a member of the family Cytophagaceae, isolated from a brackish lake in Hamamatsu Japan.</title>
        <authorList>
            <person name="Maejima Y."/>
            <person name="Iino T."/>
            <person name="Muraguchi Y."/>
            <person name="Fukuda K."/>
            <person name="Ohkuma M."/>
            <person name="Moriuchi R."/>
            <person name="Dohra H."/>
            <person name="Kimbara K."/>
            <person name="Shintani M."/>
        </authorList>
    </citation>
    <scope>NUCLEOTIDE SEQUENCE [LARGE SCALE GENOMIC DNA]</scope>
    <source>
        <strain evidence="7 8">Ys</strain>
    </source>
</reference>
<keyword evidence="1" id="KW-0678">Repressor</keyword>
<dbReference type="CDD" id="cd01104">
    <property type="entry name" value="HTH_MlrA-CarA"/>
    <property type="match status" value="1"/>
</dbReference>
<evidence type="ECO:0000313" key="7">
    <source>
        <dbReference type="EMBL" id="GCC50199.1"/>
    </source>
</evidence>
<dbReference type="PANTHER" id="PTHR30204">
    <property type="entry name" value="REDOX-CYCLING DRUG-SENSING TRANSCRIPTIONAL ACTIVATOR SOXR"/>
    <property type="match status" value="1"/>
</dbReference>
<feature type="domain" description="HTH merR-type" evidence="5">
    <location>
        <begin position="3"/>
        <end position="72"/>
    </location>
</feature>
<keyword evidence="4" id="KW-0804">Transcription</keyword>
<feature type="domain" description="B12-binding" evidence="6">
    <location>
        <begin position="174"/>
        <end position="289"/>
    </location>
</feature>
<dbReference type="GO" id="GO:0031419">
    <property type="term" value="F:cobalamin binding"/>
    <property type="evidence" value="ECO:0007669"/>
    <property type="project" value="InterPro"/>
</dbReference>
<dbReference type="GO" id="GO:0003700">
    <property type="term" value="F:DNA-binding transcription factor activity"/>
    <property type="evidence" value="ECO:0007669"/>
    <property type="project" value="InterPro"/>
</dbReference>
<dbReference type="InterPro" id="IPR003759">
    <property type="entry name" value="Cbl-bd_cap"/>
</dbReference>
<dbReference type="PROSITE" id="PS51332">
    <property type="entry name" value="B12_BINDING"/>
    <property type="match status" value="1"/>
</dbReference>
<evidence type="ECO:0000256" key="2">
    <source>
        <dbReference type="ARBA" id="ARBA00023015"/>
    </source>
</evidence>
<dbReference type="Gene3D" id="1.10.1660.10">
    <property type="match status" value="1"/>
</dbReference>
<dbReference type="InterPro" id="IPR000551">
    <property type="entry name" value="MerR-type_HTH_dom"/>
</dbReference>
<evidence type="ECO:0000256" key="1">
    <source>
        <dbReference type="ARBA" id="ARBA00022491"/>
    </source>
</evidence>
<dbReference type="PANTHER" id="PTHR30204:SF69">
    <property type="entry name" value="MERR-FAMILY TRANSCRIPTIONAL REGULATOR"/>
    <property type="match status" value="1"/>
</dbReference>
<gene>
    <name evidence="7" type="ORF">SanaruYs_04140</name>
</gene>
<organism evidence="7 8">
    <name type="scientific">Chryseotalea sanaruensis</name>
    <dbReference type="NCBI Taxonomy" id="2482724"/>
    <lineage>
        <taxon>Bacteria</taxon>
        <taxon>Pseudomonadati</taxon>
        <taxon>Bacteroidota</taxon>
        <taxon>Cytophagia</taxon>
        <taxon>Cytophagales</taxon>
        <taxon>Chryseotaleaceae</taxon>
        <taxon>Chryseotalea</taxon>
    </lineage>
</organism>
<dbReference type="PROSITE" id="PS50937">
    <property type="entry name" value="HTH_MERR_2"/>
    <property type="match status" value="1"/>
</dbReference>
<accession>A0A401U5Q2</accession>
<proteinExistence type="predicted"/>
<evidence type="ECO:0000256" key="4">
    <source>
        <dbReference type="ARBA" id="ARBA00023163"/>
    </source>
</evidence>
<sequence>MGSYSIKELEQLSGIKAHTIRIWEKRHRIIEPARTDTNIRYYSDAELKKIISVSLLNNNGIKISKIADMSNDDLYKKVLEISELKSDLSIHIDQLVMAMIDMEEEQFEKILSNLILRYGFEKTITEITYPFLEKIGVLWQTQNISPAQEHFISNLIRQKMIVAIDGLAIPPHESKRVVLYLREKELHEIGLLFYHYVVRKNGYRTYYLGQNVPHEDLFQVVQQHKPEILITSITSGSELITMEAYLSKLSADFPQNKLFISGMQLANYTGPIPENVILFKNALALKDLL</sequence>
<protein>
    <submittedName>
        <fullName evidence="7">MerR family DNA-binding transcriptional regulator</fullName>
    </submittedName>
</protein>
<keyword evidence="2" id="KW-0805">Transcription regulation</keyword>
<dbReference type="InterPro" id="IPR009061">
    <property type="entry name" value="DNA-bd_dom_put_sf"/>
</dbReference>
<dbReference type="SUPFAM" id="SSF46955">
    <property type="entry name" value="Putative DNA-binding domain"/>
    <property type="match status" value="1"/>
</dbReference>
<dbReference type="InterPro" id="IPR006158">
    <property type="entry name" value="Cobalamin-bd"/>
</dbReference>
<dbReference type="InterPro" id="IPR047057">
    <property type="entry name" value="MerR_fam"/>
</dbReference>
<dbReference type="InterPro" id="IPR036594">
    <property type="entry name" value="Meth_synthase_dom"/>
</dbReference>
<dbReference type="Pfam" id="PF02607">
    <property type="entry name" value="B12-binding_2"/>
    <property type="match status" value="1"/>
</dbReference>
<evidence type="ECO:0000256" key="3">
    <source>
        <dbReference type="ARBA" id="ARBA00023125"/>
    </source>
</evidence>
<evidence type="ECO:0000259" key="5">
    <source>
        <dbReference type="PROSITE" id="PS50937"/>
    </source>
</evidence>
<comment type="caution">
    <text evidence="7">The sequence shown here is derived from an EMBL/GenBank/DDBJ whole genome shotgun (WGS) entry which is preliminary data.</text>
</comment>